<evidence type="ECO:0000313" key="1">
    <source>
        <dbReference type="EMBL" id="CAB4132069.1"/>
    </source>
</evidence>
<name>A0A6J5LKB7_9CAUD</name>
<organism evidence="1">
    <name type="scientific">uncultured Caudovirales phage</name>
    <dbReference type="NCBI Taxonomy" id="2100421"/>
    <lineage>
        <taxon>Viruses</taxon>
        <taxon>Duplodnaviria</taxon>
        <taxon>Heunggongvirae</taxon>
        <taxon>Uroviricota</taxon>
        <taxon>Caudoviricetes</taxon>
        <taxon>Peduoviridae</taxon>
        <taxon>Maltschvirus</taxon>
        <taxon>Maltschvirus maltsch</taxon>
    </lineage>
</organism>
<gene>
    <name evidence="1" type="ORF">UFOVP134_18</name>
</gene>
<reference evidence="1" key="1">
    <citation type="submission" date="2020-04" db="EMBL/GenBank/DDBJ databases">
        <authorList>
            <person name="Chiriac C."/>
            <person name="Salcher M."/>
            <person name="Ghai R."/>
            <person name="Kavagutti S V."/>
        </authorList>
    </citation>
    <scope>NUCLEOTIDE SEQUENCE</scope>
</reference>
<accession>A0A6J5LKB7</accession>
<sequence>MTDYIENRVSAVEHRLSYLEARQRDASAYPPYPSRYEYPRYEYDLLREKLVIRNYCDRVAFPPALVQEASPAKVPAWWSGTLYQKDDVVMDDCRLWRRLTSLSYVRPSENKTDWVELVDKPKRKR</sequence>
<proteinExistence type="predicted"/>
<protein>
    <submittedName>
        <fullName evidence="1">Uncharacterized protein</fullName>
    </submittedName>
</protein>
<dbReference type="EMBL" id="LR796258">
    <property type="protein sequence ID" value="CAB4132069.1"/>
    <property type="molecule type" value="Genomic_DNA"/>
</dbReference>